<dbReference type="EMBL" id="RDQH01000333">
    <property type="protein sequence ID" value="RXH93558.1"/>
    <property type="molecule type" value="Genomic_DNA"/>
</dbReference>
<accession>A0A498JD05</accession>
<organism evidence="1 2">
    <name type="scientific">Malus domestica</name>
    <name type="common">Apple</name>
    <name type="synonym">Pyrus malus</name>
    <dbReference type="NCBI Taxonomy" id="3750"/>
    <lineage>
        <taxon>Eukaryota</taxon>
        <taxon>Viridiplantae</taxon>
        <taxon>Streptophyta</taxon>
        <taxon>Embryophyta</taxon>
        <taxon>Tracheophyta</taxon>
        <taxon>Spermatophyta</taxon>
        <taxon>Magnoliopsida</taxon>
        <taxon>eudicotyledons</taxon>
        <taxon>Gunneridae</taxon>
        <taxon>Pentapetalae</taxon>
        <taxon>rosids</taxon>
        <taxon>fabids</taxon>
        <taxon>Rosales</taxon>
        <taxon>Rosaceae</taxon>
        <taxon>Amygdaloideae</taxon>
        <taxon>Maleae</taxon>
        <taxon>Malus</taxon>
    </lineage>
</organism>
<protein>
    <submittedName>
        <fullName evidence="1">Uncharacterized protein</fullName>
    </submittedName>
</protein>
<sequence length="83" mass="9684">MNLFVVLSKDERTITFISDRYKGLLQSVANDLPKENYSDAIFLSVSTVRCGVEPFNSWIRKERLLPIFQLVRYRIIDSTLVPF</sequence>
<reference evidence="1 2" key="1">
    <citation type="submission" date="2018-10" db="EMBL/GenBank/DDBJ databases">
        <title>A high-quality apple genome assembly.</title>
        <authorList>
            <person name="Hu J."/>
        </authorList>
    </citation>
    <scope>NUCLEOTIDE SEQUENCE [LARGE SCALE GENOMIC DNA]</scope>
    <source>
        <strain evidence="2">cv. HFTH1</strain>
        <tissue evidence="1">Young leaf</tissue>
    </source>
</reference>
<dbReference type="AlphaFoldDB" id="A0A498JD05"/>
<name>A0A498JD05_MALDO</name>
<evidence type="ECO:0000313" key="2">
    <source>
        <dbReference type="Proteomes" id="UP000290289"/>
    </source>
</evidence>
<evidence type="ECO:0000313" key="1">
    <source>
        <dbReference type="EMBL" id="RXH93558.1"/>
    </source>
</evidence>
<dbReference type="Proteomes" id="UP000290289">
    <property type="component" value="Chromosome 7"/>
</dbReference>
<proteinExistence type="predicted"/>
<comment type="caution">
    <text evidence="1">The sequence shown here is derived from an EMBL/GenBank/DDBJ whole genome shotgun (WGS) entry which is preliminary data.</text>
</comment>
<gene>
    <name evidence="1" type="ORF">DVH24_014134</name>
</gene>
<keyword evidence="2" id="KW-1185">Reference proteome</keyword>